<reference evidence="2 3" key="1">
    <citation type="journal article" date="2013" name="Antonie Van Leeuwenhoek">
        <title>Echinimonas agarilytica gen. nov., sp. nov., a new gammaproteobacterium isolated from the sea urchin Strongylocentrotus intermedius.</title>
        <authorList>
            <person name="Nedashkovskaya O.I."/>
            <person name="Stenkova A.M."/>
            <person name="Zhukova N.V."/>
            <person name="Van Trappen S."/>
            <person name="Lee J.S."/>
            <person name="Kim S.B."/>
        </authorList>
    </citation>
    <scope>NUCLEOTIDE SEQUENCE [LARGE SCALE GENOMIC DNA]</scope>
    <source>
        <strain evidence="2 3">KMM 6351</strain>
    </source>
</reference>
<dbReference type="GO" id="GO:0042578">
    <property type="term" value="F:phosphoric ester hydrolase activity"/>
    <property type="evidence" value="ECO:0007669"/>
    <property type="project" value="UniProtKB-ARBA"/>
</dbReference>
<keyword evidence="3" id="KW-1185">Reference proteome</keyword>
<accession>A0AA41W799</accession>
<dbReference type="PANTHER" id="PTHR31956:SF1">
    <property type="entry name" value="NON-SPECIFIC PHOSPHOLIPASE C1"/>
    <property type="match status" value="1"/>
</dbReference>
<proteinExistence type="predicted"/>
<evidence type="ECO:0000256" key="1">
    <source>
        <dbReference type="ARBA" id="ARBA00022801"/>
    </source>
</evidence>
<dbReference type="GO" id="GO:0009395">
    <property type="term" value="P:phospholipid catabolic process"/>
    <property type="evidence" value="ECO:0007669"/>
    <property type="project" value="TreeGrafter"/>
</dbReference>
<dbReference type="InterPro" id="IPR007312">
    <property type="entry name" value="Phosphoesterase"/>
</dbReference>
<dbReference type="PANTHER" id="PTHR31956">
    <property type="entry name" value="NON-SPECIFIC PHOSPHOLIPASE C4-RELATED"/>
    <property type="match status" value="1"/>
</dbReference>
<dbReference type="EMBL" id="JAMQGP010000004">
    <property type="protein sequence ID" value="MCM2680239.1"/>
    <property type="molecule type" value="Genomic_DNA"/>
</dbReference>
<evidence type="ECO:0000313" key="3">
    <source>
        <dbReference type="Proteomes" id="UP001165393"/>
    </source>
</evidence>
<organism evidence="2 3">
    <name type="scientific">Echinimonas agarilytica</name>
    <dbReference type="NCBI Taxonomy" id="1215918"/>
    <lineage>
        <taxon>Bacteria</taxon>
        <taxon>Pseudomonadati</taxon>
        <taxon>Pseudomonadota</taxon>
        <taxon>Gammaproteobacteria</taxon>
        <taxon>Alteromonadales</taxon>
        <taxon>Echinimonadaceae</taxon>
        <taxon>Echinimonas</taxon>
    </lineage>
</organism>
<dbReference type="RefSeq" id="WP_251261659.1">
    <property type="nucleotide sequence ID" value="NZ_JAMQGP010000004.1"/>
</dbReference>
<protein>
    <recommendedName>
        <fullName evidence="4">Phospholipase C</fullName>
    </recommendedName>
</protein>
<evidence type="ECO:0000313" key="2">
    <source>
        <dbReference type="EMBL" id="MCM2680239.1"/>
    </source>
</evidence>
<dbReference type="InterPro" id="IPR017850">
    <property type="entry name" value="Alkaline_phosphatase_core_sf"/>
</dbReference>
<dbReference type="Proteomes" id="UP001165393">
    <property type="component" value="Unassembled WGS sequence"/>
</dbReference>
<dbReference type="Pfam" id="PF04185">
    <property type="entry name" value="Phosphoesterase"/>
    <property type="match status" value="1"/>
</dbReference>
<dbReference type="AlphaFoldDB" id="A0AA41W799"/>
<name>A0AA41W799_9GAMM</name>
<sequence>MSAKNKLAAKFKPATLNDVDVVISDEQRASQLVSDDVTMRLTQLTLRPGEHHRFSFRATPDCAVEVMLRAHQWLNISLLNASHSIPVEQEAFASIEPRIPITSETRLTSEEAIIATPTPPKSSPSLKAPSIDSVAINQPLTADLVTKALNKSRHGARAIVPGNTVFAPFDPFDPSDPIEDTDPPERIEETLPVDVVISVRDGDQIRRVTLHADSNSLSPARMSVEGIDVNDIIDVTFINPNEVGVICQTCVVRVERQVRTNTVSIDNEMLLRAFNGAFRSLSPMVKVENGLAVAQFEGEIAKELGIERMTKELPLEFDGGVTFAPGDIEIMGLEELVGQVLILLQRDVAKALSSAVSENSDRIALRTHRDTVVLSDDFIRELRTEYFEVQPKVKDKLLRLAAPADLTTSIRNILLAQLSALLESYPLLTNLNPHKPADLAMKASYRLTELQGNAGPISLELDEIQAVCFIAFNQISQQQNAPSGDLPYDRLTVGSIRPAIHFKLAISDIDLDIDVPLHLDILSAGTLTLGALLLAEGGEALLNAFADDLETSLPKAIYAVIDEHGAAYGDLLAATLTRIANRDHVFHRIAANRSEIVVATINPAQLSVPHDPDFNRRRPATVGIEESLEPVRPLDQPLGEQPEFAAVTPNERLQNIDHLVFIMMENRSFDHMLGYLSHPDFGARDDVEGLDGRARVLGGDLTGSVATPLAGPNRAFFPNLPHVHKSIVKQINNGAMDGFASEYARKLARTTSINKAGLNNDPQRVLRFQTPNIVTTYAHFAEHFAVCDHWFSSVPAGTYPNRSCYYSGVTRSLTNDEIIDDFGYLNELTLFDVLDHVGVEWNVFESDITFLRVFERYRLESERIRPLEELTELPAVTFIDPNFTGFPSDENNNDDQPPTDTMRGQAFIHEVVTKIQAMPEWQSTMIVITYDEHGGFADHVSPPGAPGSSHPPVNGVSPISLSHPQAETYGVRVPAFVVSPHVEPGSVAHNIFDHACVFKTVLQRFAPQFLNSAIIPERVRRSRHLGEVLADGPVQAASDPIPAPFANELVLKRSHSGRIVDRELEDIEDFSFALKQLGRPTVKSRR</sequence>
<comment type="caution">
    <text evidence="2">The sequence shown here is derived from an EMBL/GenBank/DDBJ whole genome shotgun (WGS) entry which is preliminary data.</text>
</comment>
<gene>
    <name evidence="2" type="ORF">NAF29_11230</name>
</gene>
<dbReference type="Gene3D" id="3.40.720.10">
    <property type="entry name" value="Alkaline Phosphatase, subunit A"/>
    <property type="match status" value="2"/>
</dbReference>
<keyword evidence="1" id="KW-0378">Hydrolase</keyword>
<evidence type="ECO:0008006" key="4">
    <source>
        <dbReference type="Google" id="ProtNLM"/>
    </source>
</evidence>